<dbReference type="Proteomes" id="UP000323454">
    <property type="component" value="Unassembled WGS sequence"/>
</dbReference>
<feature type="transmembrane region" description="Helical" evidence="7">
    <location>
        <begin position="203"/>
        <end position="221"/>
    </location>
</feature>
<keyword evidence="4 7" id="KW-0812">Transmembrane</keyword>
<accession>A0A5B2WQQ3</accession>
<keyword evidence="10" id="KW-1185">Reference proteome</keyword>
<evidence type="ECO:0000256" key="3">
    <source>
        <dbReference type="ARBA" id="ARBA00022475"/>
    </source>
</evidence>
<dbReference type="Gene3D" id="1.20.1250.20">
    <property type="entry name" value="MFS general substrate transporter like domains"/>
    <property type="match status" value="1"/>
</dbReference>
<evidence type="ECO:0000256" key="1">
    <source>
        <dbReference type="ARBA" id="ARBA00004651"/>
    </source>
</evidence>
<feature type="transmembrane region" description="Helical" evidence="7">
    <location>
        <begin position="361"/>
        <end position="385"/>
    </location>
</feature>
<dbReference type="OrthoDB" id="9781469at2"/>
<evidence type="ECO:0000259" key="8">
    <source>
        <dbReference type="PROSITE" id="PS50850"/>
    </source>
</evidence>
<comment type="subcellular location">
    <subcellularLocation>
        <location evidence="1">Cell membrane</location>
        <topology evidence="1">Multi-pass membrane protein</topology>
    </subcellularLocation>
</comment>
<dbReference type="PANTHER" id="PTHR42718">
    <property type="entry name" value="MAJOR FACILITATOR SUPERFAMILY MULTIDRUG TRANSPORTER MFSC"/>
    <property type="match status" value="1"/>
</dbReference>
<evidence type="ECO:0000256" key="7">
    <source>
        <dbReference type="SAM" id="Phobius"/>
    </source>
</evidence>
<dbReference type="InterPro" id="IPR011701">
    <property type="entry name" value="MFS"/>
</dbReference>
<feature type="transmembrane region" description="Helical" evidence="7">
    <location>
        <begin position="54"/>
        <end position="73"/>
    </location>
</feature>
<keyword evidence="3" id="KW-1003">Cell membrane</keyword>
<feature type="transmembrane region" description="Helical" evidence="7">
    <location>
        <begin position="336"/>
        <end position="355"/>
    </location>
</feature>
<dbReference type="GO" id="GO:0022857">
    <property type="term" value="F:transmembrane transporter activity"/>
    <property type="evidence" value="ECO:0007669"/>
    <property type="project" value="InterPro"/>
</dbReference>
<feature type="transmembrane region" description="Helical" evidence="7">
    <location>
        <begin position="141"/>
        <end position="163"/>
    </location>
</feature>
<proteinExistence type="predicted"/>
<feature type="transmembrane region" description="Helical" evidence="7">
    <location>
        <begin position="406"/>
        <end position="425"/>
    </location>
</feature>
<dbReference type="InterPro" id="IPR005829">
    <property type="entry name" value="Sugar_transporter_CS"/>
</dbReference>
<keyword evidence="2" id="KW-0813">Transport</keyword>
<keyword evidence="6 7" id="KW-0472">Membrane</keyword>
<dbReference type="Gene3D" id="1.20.1720.10">
    <property type="entry name" value="Multidrug resistance protein D"/>
    <property type="match status" value="1"/>
</dbReference>
<feature type="transmembrane region" description="Helical" evidence="7">
    <location>
        <begin position="169"/>
        <end position="191"/>
    </location>
</feature>
<evidence type="ECO:0000256" key="4">
    <source>
        <dbReference type="ARBA" id="ARBA00022692"/>
    </source>
</evidence>
<dbReference type="EMBL" id="VUOB01000062">
    <property type="protein sequence ID" value="KAA2254323.1"/>
    <property type="molecule type" value="Genomic_DNA"/>
</dbReference>
<feature type="transmembrane region" description="Helical" evidence="7">
    <location>
        <begin position="305"/>
        <end position="324"/>
    </location>
</feature>
<dbReference type="InterPro" id="IPR004638">
    <property type="entry name" value="EmrB-like"/>
</dbReference>
<dbReference type="AlphaFoldDB" id="A0A5B2WQQ3"/>
<feature type="transmembrane region" description="Helical" evidence="7">
    <location>
        <begin position="82"/>
        <end position="101"/>
    </location>
</feature>
<evidence type="ECO:0000313" key="10">
    <source>
        <dbReference type="Proteomes" id="UP000323454"/>
    </source>
</evidence>
<name>A0A5B2WQQ3_9PSEU</name>
<reference evidence="9 10" key="1">
    <citation type="submission" date="2019-09" db="EMBL/GenBank/DDBJ databases">
        <title>Goodfellowia gen. nov., a new genus of the Pseudonocardineae related to Actinoalloteichus, containing Goodfellowia coeruleoviolacea gen. nov., comb. nov. gen. nov., comb. nov.</title>
        <authorList>
            <person name="Labeda D."/>
        </authorList>
    </citation>
    <scope>NUCLEOTIDE SEQUENCE [LARGE SCALE GENOMIC DNA]</scope>
    <source>
        <strain evidence="9 10">AN110305</strain>
    </source>
</reference>
<feature type="transmembrane region" description="Helical" evidence="7">
    <location>
        <begin position="271"/>
        <end position="290"/>
    </location>
</feature>
<organism evidence="9 10">
    <name type="scientific">Solihabitans fulvus</name>
    <dbReference type="NCBI Taxonomy" id="1892852"/>
    <lineage>
        <taxon>Bacteria</taxon>
        <taxon>Bacillati</taxon>
        <taxon>Actinomycetota</taxon>
        <taxon>Actinomycetes</taxon>
        <taxon>Pseudonocardiales</taxon>
        <taxon>Pseudonocardiaceae</taxon>
        <taxon>Solihabitans</taxon>
    </lineage>
</organism>
<feature type="domain" description="Major facilitator superfamily (MFS) profile" evidence="8">
    <location>
        <begin position="16"/>
        <end position="493"/>
    </location>
</feature>
<feature type="transmembrane region" description="Helical" evidence="7">
    <location>
        <begin position="14"/>
        <end position="34"/>
    </location>
</feature>
<feature type="transmembrane region" description="Helical" evidence="7">
    <location>
        <begin position="471"/>
        <end position="489"/>
    </location>
</feature>
<gene>
    <name evidence="9" type="ORF">F0L68_30850</name>
</gene>
<dbReference type="SUPFAM" id="SSF103473">
    <property type="entry name" value="MFS general substrate transporter"/>
    <property type="match status" value="1"/>
</dbReference>
<dbReference type="InterPro" id="IPR036259">
    <property type="entry name" value="MFS_trans_sf"/>
</dbReference>
<evidence type="ECO:0000256" key="2">
    <source>
        <dbReference type="ARBA" id="ARBA00022448"/>
    </source>
</evidence>
<evidence type="ECO:0000313" key="9">
    <source>
        <dbReference type="EMBL" id="KAA2254323.1"/>
    </source>
</evidence>
<feature type="transmembrane region" description="Helical" evidence="7">
    <location>
        <begin position="107"/>
        <end position="129"/>
    </location>
</feature>
<dbReference type="RefSeq" id="WP_149853375.1">
    <property type="nucleotide sequence ID" value="NZ_VUOB01000062.1"/>
</dbReference>
<dbReference type="PROSITE" id="PS00216">
    <property type="entry name" value="SUGAR_TRANSPORT_1"/>
    <property type="match status" value="1"/>
</dbReference>
<dbReference type="NCBIfam" id="TIGR00711">
    <property type="entry name" value="efflux_EmrB"/>
    <property type="match status" value="1"/>
</dbReference>
<keyword evidence="5 7" id="KW-1133">Transmembrane helix</keyword>
<dbReference type="PANTHER" id="PTHR42718:SF42">
    <property type="entry name" value="EXPORT PROTEIN"/>
    <property type="match status" value="1"/>
</dbReference>
<dbReference type="PROSITE" id="PS50850">
    <property type="entry name" value="MFS"/>
    <property type="match status" value="1"/>
</dbReference>
<feature type="transmembrane region" description="Helical" evidence="7">
    <location>
        <begin position="227"/>
        <end position="250"/>
    </location>
</feature>
<comment type="caution">
    <text evidence="9">The sequence shown here is derived from an EMBL/GenBank/DDBJ whole genome shotgun (WGS) entry which is preliminary data.</text>
</comment>
<sequence>MTEHTGDGPHPKRWWILAVLCLALMVVVLDNTVLNVAIPSITSGLGASTADIQWMINAYSLVLAGMLLTTGLLSDRFGRKRALLLGLVLFGGGSAWAAYAGSAEALIAARAGMGLGAAFLMPGTLAVLVRLFDERERMKAIGIWSAVASLGMAGGPVIGGALIDHFWWGSVFLINVPVAALAILAVARMVPESRDPAVRPPDLVGAALSVITMGSLVWAVISVPQHGWGSAQVLVAVAVGVVGGAAFAWWERRIEHPMLDLGFFANRRFTGAIAGGVLAAFGMGGSLFLLTQHLQSVLGYTPLEAGVRVAPMALTVLLVSSLSGKISAKLGAGGSMAVGMTTVAAGLVALSLVSADSGYGPTLIGLVLIGAGVGVAMPVAANAMMGAIPPDRAGIASGLNGTLTELGNSFGIAVLGSLLAARFAADLPTGLGEGADRSLPSALIAAAHAADPAGMVHAVRTAFVSGMSGSLLIGAGAALLGGITSGLLLRRGERAATPTRETVGV</sequence>
<protein>
    <submittedName>
        <fullName evidence="9">MFS transporter</fullName>
    </submittedName>
</protein>
<dbReference type="Pfam" id="PF07690">
    <property type="entry name" value="MFS_1"/>
    <property type="match status" value="1"/>
</dbReference>
<reference evidence="9 10" key="2">
    <citation type="submission" date="2019-09" db="EMBL/GenBank/DDBJ databases">
        <authorList>
            <person name="Jin C."/>
        </authorList>
    </citation>
    <scope>NUCLEOTIDE SEQUENCE [LARGE SCALE GENOMIC DNA]</scope>
    <source>
        <strain evidence="9 10">AN110305</strain>
    </source>
</reference>
<dbReference type="PRINTS" id="PR01036">
    <property type="entry name" value="TCRTETB"/>
</dbReference>
<dbReference type="InterPro" id="IPR020846">
    <property type="entry name" value="MFS_dom"/>
</dbReference>
<evidence type="ECO:0000256" key="5">
    <source>
        <dbReference type="ARBA" id="ARBA00022989"/>
    </source>
</evidence>
<dbReference type="GO" id="GO:0005886">
    <property type="term" value="C:plasma membrane"/>
    <property type="evidence" value="ECO:0007669"/>
    <property type="project" value="UniProtKB-SubCell"/>
</dbReference>
<evidence type="ECO:0000256" key="6">
    <source>
        <dbReference type="ARBA" id="ARBA00023136"/>
    </source>
</evidence>
<dbReference type="CDD" id="cd17321">
    <property type="entry name" value="MFS_MMR_MDR_like"/>
    <property type="match status" value="1"/>
</dbReference>